<evidence type="ECO:0000313" key="1">
    <source>
        <dbReference type="EMBL" id="KAJ7543946.1"/>
    </source>
</evidence>
<name>A0ACC2CPL2_DIPCM</name>
<organism evidence="1 2">
    <name type="scientific">Diphasiastrum complanatum</name>
    <name type="common">Issler's clubmoss</name>
    <name type="synonym">Lycopodium complanatum</name>
    <dbReference type="NCBI Taxonomy" id="34168"/>
    <lineage>
        <taxon>Eukaryota</taxon>
        <taxon>Viridiplantae</taxon>
        <taxon>Streptophyta</taxon>
        <taxon>Embryophyta</taxon>
        <taxon>Tracheophyta</taxon>
        <taxon>Lycopodiopsida</taxon>
        <taxon>Lycopodiales</taxon>
        <taxon>Lycopodiaceae</taxon>
        <taxon>Lycopodioideae</taxon>
        <taxon>Diphasiastrum</taxon>
    </lineage>
</organism>
<dbReference type="Proteomes" id="UP001162992">
    <property type="component" value="Chromosome 9"/>
</dbReference>
<evidence type="ECO:0000313" key="2">
    <source>
        <dbReference type="Proteomes" id="UP001162992"/>
    </source>
</evidence>
<protein>
    <submittedName>
        <fullName evidence="1">Uncharacterized protein</fullName>
    </submittedName>
</protein>
<dbReference type="EMBL" id="CM055100">
    <property type="protein sequence ID" value="KAJ7543946.1"/>
    <property type="molecule type" value="Genomic_DNA"/>
</dbReference>
<gene>
    <name evidence="1" type="ORF">O6H91_09G059500</name>
</gene>
<comment type="caution">
    <text evidence="1">The sequence shown here is derived from an EMBL/GenBank/DDBJ whole genome shotgun (WGS) entry which is preliminary data.</text>
</comment>
<keyword evidence="2" id="KW-1185">Reference proteome</keyword>
<sequence length="469" mass="51112">MPTITSLTVCLSSTTQNKFGLTEVLELARTHMGNQGEGRAINWAHPMNPTHLPPKAPSTIMDSGYNSLLMGLTNQSVTYKQQHQRTPSASFIPQITPSWIDDMLESPESPTRKGSHRRSTSDSGAVLDPSGNSTATENAREAKPDKSIGQSLHFDRLDEEQLLSMFDDVEPFQKQRGHAAGIFNRMAAASDSMPNAALDNWMVDKGNPTAASENPSTPSDSNSVNEVSNDDLKAGGLGAVKSDSEVQSVSESDGSFQTKGDPVAAASIMELDTTMDPKRAKRILANRQSAQRSRVRKLQYIAELERSVNALQIEVSALTPQVAYLDHQRVILNMDNNTLKQSIAALIQDKRFKDAHNEALKKEVQRLRLTLQQHQQQQFSKLGLGLPADAEVRSLSDAFDGFLEGDNDLSNESGIAAVEGNSLSPTKSVMAPNYLIAGNGKPAEGRSMLEESGQFPTDFSVQNPWSYTN</sequence>
<proteinExistence type="predicted"/>
<accession>A0ACC2CPL2</accession>
<reference evidence="2" key="1">
    <citation type="journal article" date="2024" name="Proc. Natl. Acad. Sci. U.S.A.">
        <title>Extraordinary preservation of gene collinearity over three hundred million years revealed in homosporous lycophytes.</title>
        <authorList>
            <person name="Li C."/>
            <person name="Wickell D."/>
            <person name="Kuo L.Y."/>
            <person name="Chen X."/>
            <person name="Nie B."/>
            <person name="Liao X."/>
            <person name="Peng D."/>
            <person name="Ji J."/>
            <person name="Jenkins J."/>
            <person name="Williams M."/>
            <person name="Shu S."/>
            <person name="Plott C."/>
            <person name="Barry K."/>
            <person name="Rajasekar S."/>
            <person name="Grimwood J."/>
            <person name="Han X."/>
            <person name="Sun S."/>
            <person name="Hou Z."/>
            <person name="He W."/>
            <person name="Dai G."/>
            <person name="Sun C."/>
            <person name="Schmutz J."/>
            <person name="Leebens-Mack J.H."/>
            <person name="Li F.W."/>
            <person name="Wang L."/>
        </authorList>
    </citation>
    <scope>NUCLEOTIDE SEQUENCE [LARGE SCALE GENOMIC DNA]</scope>
    <source>
        <strain evidence="2">cv. PW_Plant_1</strain>
    </source>
</reference>